<comment type="caution">
    <text evidence="2">The sequence shown here is derived from an EMBL/GenBank/DDBJ whole genome shotgun (WGS) entry which is preliminary data.</text>
</comment>
<proteinExistence type="predicted"/>
<dbReference type="AlphaFoldDB" id="A0A6L3ATP0"/>
<reference evidence="2 3" key="1">
    <citation type="submission" date="2018-07" db="EMBL/GenBank/DDBJ databases">
        <title>Genome sequence of Roseomonas fauriae ATCC 49958.</title>
        <authorList>
            <person name="Sant'Anna F.H."/>
            <person name="Baldani J.I."/>
            <person name="Zilli J.E."/>
            <person name="Reis V.M."/>
            <person name="Hartmann A."/>
            <person name="Cruz L."/>
            <person name="de Souza E.M."/>
            <person name="de Oliveira Pedrosa F."/>
            <person name="Passaglia L.M.P."/>
        </authorList>
    </citation>
    <scope>NUCLEOTIDE SEQUENCE [LARGE SCALE GENOMIC DNA]</scope>
    <source>
        <strain evidence="2 3">ATCC 49958</strain>
    </source>
</reference>
<accession>A0A6L3ATP0</accession>
<evidence type="ECO:0000256" key="1">
    <source>
        <dbReference type="SAM" id="MobiDB-lite"/>
    </source>
</evidence>
<sequence>MTDATALAARALAPTTAARDAVKATAKQEATDLSLDFGDLLDAVNPLQHLPGVSQVYRHATGDAIGLPARLAGGFLFGGPIGLLGSAAMAAFEAVTGDDPLGHLVTLAEGGAEETKAPAKETPANAPPLPFLADPAQEPQTEPPPDHRPSPAVLAEALARKTPDTDAAADVPAPKAEQPAPQILAKLYELHATQPAERRHAMTGSGDGAVGG</sequence>
<name>A0A6L3ATP0_AZOBR</name>
<protein>
    <submittedName>
        <fullName evidence="2">Uncharacterized protein</fullName>
    </submittedName>
</protein>
<evidence type="ECO:0000313" key="3">
    <source>
        <dbReference type="Proteomes" id="UP000476837"/>
    </source>
</evidence>
<dbReference type="RefSeq" id="WP_149167340.1">
    <property type="nucleotide sequence ID" value="NZ_QOKV01000022.1"/>
</dbReference>
<dbReference type="Proteomes" id="UP000476837">
    <property type="component" value="Unassembled WGS sequence"/>
</dbReference>
<feature type="region of interest" description="Disordered" evidence="1">
    <location>
        <begin position="112"/>
        <end position="212"/>
    </location>
</feature>
<evidence type="ECO:0000313" key="2">
    <source>
        <dbReference type="EMBL" id="KAA0679641.1"/>
    </source>
</evidence>
<feature type="compositionally biased region" description="Low complexity" evidence="1">
    <location>
        <begin position="165"/>
        <end position="176"/>
    </location>
</feature>
<organism evidence="2 3">
    <name type="scientific">Azospirillum brasilense</name>
    <dbReference type="NCBI Taxonomy" id="192"/>
    <lineage>
        <taxon>Bacteria</taxon>
        <taxon>Pseudomonadati</taxon>
        <taxon>Pseudomonadota</taxon>
        <taxon>Alphaproteobacteria</taxon>
        <taxon>Rhodospirillales</taxon>
        <taxon>Azospirillaceae</taxon>
        <taxon>Azospirillum</taxon>
    </lineage>
</organism>
<dbReference type="EMBL" id="QOKV01000022">
    <property type="protein sequence ID" value="KAA0679641.1"/>
    <property type="molecule type" value="Genomic_DNA"/>
</dbReference>
<gene>
    <name evidence="2" type="ORF">DS837_25630</name>
</gene>